<accession>A0A1M6AHG4</accession>
<dbReference type="RefSeq" id="WP_021801698.1">
    <property type="nucleotide sequence ID" value="NZ_FQXU01000013.1"/>
</dbReference>
<evidence type="ECO:0000313" key="2">
    <source>
        <dbReference type="Proteomes" id="UP000184241"/>
    </source>
</evidence>
<dbReference type="Pfam" id="PF05135">
    <property type="entry name" value="Phage_connect_1"/>
    <property type="match status" value="1"/>
</dbReference>
<dbReference type="EMBL" id="FQXU01000013">
    <property type="protein sequence ID" value="SHI35966.1"/>
    <property type="molecule type" value="Genomic_DNA"/>
</dbReference>
<dbReference type="CDD" id="cd08055">
    <property type="entry name" value="gp15"/>
    <property type="match status" value="1"/>
</dbReference>
<dbReference type="InterPro" id="IPR021146">
    <property type="entry name" value="Phage_gp6-like_head-tail"/>
</dbReference>
<dbReference type="InterPro" id="IPR053746">
    <property type="entry name" value="Viral_HT_Connector_Assembly"/>
</dbReference>
<protein>
    <submittedName>
        <fullName evidence="1">Phage gp6-like head-tail connector protein</fullName>
    </submittedName>
</protein>
<dbReference type="Proteomes" id="UP000184241">
    <property type="component" value="Unassembled WGS sequence"/>
</dbReference>
<organism evidence="1 2">
    <name type="scientific">Clostridium intestinale DSM 6191</name>
    <dbReference type="NCBI Taxonomy" id="1121320"/>
    <lineage>
        <taxon>Bacteria</taxon>
        <taxon>Bacillati</taxon>
        <taxon>Bacillota</taxon>
        <taxon>Clostridia</taxon>
        <taxon>Eubacteriales</taxon>
        <taxon>Clostridiaceae</taxon>
        <taxon>Clostridium</taxon>
    </lineage>
</organism>
<sequence length="109" mass="12336">MTQLEKLKIRLGIDKNDTSKDDLLNMLLEDAAAEILDYCNRDILLDKMEGLQRELAITYYNRQGSEGEASRSENGVSVSYITEIPEGIKSRLNAFRRLKIVGVTNANKE</sequence>
<dbReference type="Gene3D" id="1.10.246.150">
    <property type="match status" value="1"/>
</dbReference>
<reference evidence="1 2" key="1">
    <citation type="submission" date="2016-11" db="EMBL/GenBank/DDBJ databases">
        <authorList>
            <person name="Jaros S."/>
            <person name="Januszkiewicz K."/>
            <person name="Wedrychowicz H."/>
        </authorList>
    </citation>
    <scope>NUCLEOTIDE SEQUENCE [LARGE SCALE GENOMIC DNA]</scope>
    <source>
        <strain evidence="1 2">DSM 6191</strain>
    </source>
</reference>
<evidence type="ECO:0000313" key="1">
    <source>
        <dbReference type="EMBL" id="SHI35966.1"/>
    </source>
</evidence>
<gene>
    <name evidence="1" type="ORF">SAMN02745941_03667</name>
</gene>
<dbReference type="AlphaFoldDB" id="A0A1M6AHG4"/>
<proteinExistence type="predicted"/>
<name>A0A1M6AHG4_9CLOT</name>